<dbReference type="SUPFAM" id="SSF51391">
    <property type="entry name" value="Thiamin phosphate synthase"/>
    <property type="match status" value="1"/>
</dbReference>
<evidence type="ECO:0000313" key="13">
    <source>
        <dbReference type="Proteomes" id="UP001174909"/>
    </source>
</evidence>
<evidence type="ECO:0000256" key="2">
    <source>
        <dbReference type="ARBA" id="ARBA00005165"/>
    </source>
</evidence>
<dbReference type="Pfam" id="PF00583">
    <property type="entry name" value="Acetyltransf_1"/>
    <property type="match status" value="1"/>
</dbReference>
<comment type="pathway">
    <text evidence="2">Cofactor biosynthesis; thiamine diphosphate biosynthesis; thiamine phosphate from 4-amino-2-methyl-5-diphosphomethylpyrimidine and 4-methyl-5-(2-phosphoethyl)-thiazole: step 1/1.</text>
</comment>
<keyword evidence="5" id="KW-0479">Metal-binding</keyword>
<dbReference type="HAMAP" id="MF_00097">
    <property type="entry name" value="TMP_synthase"/>
    <property type="match status" value="1"/>
</dbReference>
<dbReference type="InterPro" id="IPR013785">
    <property type="entry name" value="Aldolase_TIM"/>
</dbReference>
<dbReference type="GO" id="GO:0003700">
    <property type="term" value="F:DNA-binding transcription factor activity"/>
    <property type="evidence" value="ECO:0007669"/>
    <property type="project" value="InterPro"/>
</dbReference>
<sequence length="477" mass="53719">MAIEGGADTIQFRQKDGSTRELVESAQAVQVVCAEHGVSLVVNDRADLALAVGAAGAHFGQDDLPIAVGRRILPPKMIIGASARTEEKILEAISVGADYIGFGPIYQTSSKPDAELPKGLEALRRMSEIAQCPIIAIGGITAETAYEVIRSGAHGIAVISAVCAHADPVAATRHLWGEIQRAENRKFTYPYCCGKLVMDRIVEDEMLVAQFQAGRLDAFDDLMKRYKGQIYAYLLRSVKNYEDAEELTIEVFFKIKEITEVLGIAEGTVKIHLHRAIAFNKMSIERINVIDGLVDKVSIDNENLRIIEAKESQKEILQRLLELYQYDLSIVTDDDVDQFGLYGYSYLDYYWVEEKRYPYLFLFRESLAGFALVNKANWLPENDGAHPMAEFFVLKKYRRQGLGTVAAQYVINRFPGKWESRILRENQSAIQFWRQVINNLTSGRFVERIPDPHLWRGPVFSFMNGTVKSSFPKEFAE</sequence>
<evidence type="ECO:0000313" key="12">
    <source>
        <dbReference type="EMBL" id="CAI8034478.1"/>
    </source>
</evidence>
<dbReference type="Gene3D" id="1.10.1740.10">
    <property type="match status" value="1"/>
</dbReference>
<protein>
    <recommendedName>
        <fullName evidence="3">thiamine phosphate synthase</fullName>
        <ecNumber evidence="3">2.5.1.3</ecNumber>
    </recommendedName>
</protein>
<evidence type="ECO:0000256" key="3">
    <source>
        <dbReference type="ARBA" id="ARBA00012830"/>
    </source>
</evidence>
<dbReference type="CDD" id="cd00564">
    <property type="entry name" value="TMP_TenI"/>
    <property type="match status" value="1"/>
</dbReference>
<dbReference type="SUPFAM" id="SSF88946">
    <property type="entry name" value="Sigma2 domain of RNA polymerase sigma factors"/>
    <property type="match status" value="1"/>
</dbReference>
<comment type="catalytic activity">
    <reaction evidence="8">
        <text>4-methyl-5-(2-phosphooxyethyl)-thiazole + 4-amino-2-methyl-5-(diphosphooxymethyl)pyrimidine + H(+) = thiamine phosphate + diphosphate</text>
        <dbReference type="Rhea" id="RHEA:22328"/>
        <dbReference type="ChEBI" id="CHEBI:15378"/>
        <dbReference type="ChEBI" id="CHEBI:33019"/>
        <dbReference type="ChEBI" id="CHEBI:37575"/>
        <dbReference type="ChEBI" id="CHEBI:57841"/>
        <dbReference type="ChEBI" id="CHEBI:58296"/>
        <dbReference type="EC" id="2.5.1.3"/>
    </reaction>
</comment>
<dbReference type="InterPro" id="IPR036206">
    <property type="entry name" value="ThiamineP_synth_sf"/>
</dbReference>
<dbReference type="AlphaFoldDB" id="A0AA35WUN5"/>
<evidence type="ECO:0000256" key="6">
    <source>
        <dbReference type="ARBA" id="ARBA00022842"/>
    </source>
</evidence>
<dbReference type="PANTHER" id="PTHR20857:SF15">
    <property type="entry name" value="THIAMINE-PHOSPHATE SYNTHASE"/>
    <property type="match status" value="1"/>
</dbReference>
<dbReference type="FunFam" id="3.20.20.70:FF:000096">
    <property type="entry name" value="Thiamine-phosphate synthase"/>
    <property type="match status" value="1"/>
</dbReference>
<evidence type="ECO:0000256" key="10">
    <source>
        <dbReference type="ARBA" id="ARBA00047883"/>
    </source>
</evidence>
<evidence type="ECO:0000256" key="9">
    <source>
        <dbReference type="ARBA" id="ARBA00047851"/>
    </source>
</evidence>
<evidence type="ECO:0000256" key="4">
    <source>
        <dbReference type="ARBA" id="ARBA00022679"/>
    </source>
</evidence>
<dbReference type="InterPro" id="IPR000182">
    <property type="entry name" value="GNAT_dom"/>
</dbReference>
<dbReference type="InterPro" id="IPR013325">
    <property type="entry name" value="RNA_pol_sigma_r2"/>
</dbReference>
<keyword evidence="6" id="KW-0460">Magnesium</keyword>
<organism evidence="12 13">
    <name type="scientific">Geodia barretti</name>
    <name type="common">Barrett's horny sponge</name>
    <dbReference type="NCBI Taxonomy" id="519541"/>
    <lineage>
        <taxon>Eukaryota</taxon>
        <taxon>Metazoa</taxon>
        <taxon>Porifera</taxon>
        <taxon>Demospongiae</taxon>
        <taxon>Heteroscleromorpha</taxon>
        <taxon>Tetractinellida</taxon>
        <taxon>Astrophorina</taxon>
        <taxon>Geodiidae</taxon>
        <taxon>Geodia</taxon>
    </lineage>
</organism>
<dbReference type="InterPro" id="IPR016181">
    <property type="entry name" value="Acyl_CoA_acyltransferase"/>
</dbReference>
<dbReference type="PROSITE" id="PS51186">
    <property type="entry name" value="GNAT"/>
    <property type="match status" value="1"/>
</dbReference>
<reference evidence="12" key="1">
    <citation type="submission" date="2023-03" db="EMBL/GenBank/DDBJ databases">
        <authorList>
            <person name="Steffen K."/>
            <person name="Cardenas P."/>
        </authorList>
    </citation>
    <scope>NUCLEOTIDE SEQUENCE</scope>
</reference>
<keyword evidence="7" id="KW-0784">Thiamine biosynthesis</keyword>
<accession>A0AA35WUN5</accession>
<dbReference type="EMBL" id="CASHTH010002735">
    <property type="protein sequence ID" value="CAI8034478.1"/>
    <property type="molecule type" value="Genomic_DNA"/>
</dbReference>
<gene>
    <name evidence="12" type="ORF">GBAR_LOCUS19406</name>
</gene>
<comment type="cofactor">
    <cofactor evidence="1">
        <name>Mg(2+)</name>
        <dbReference type="ChEBI" id="CHEBI:18420"/>
    </cofactor>
</comment>
<evidence type="ECO:0000256" key="5">
    <source>
        <dbReference type="ARBA" id="ARBA00022723"/>
    </source>
</evidence>
<dbReference type="PANTHER" id="PTHR20857">
    <property type="entry name" value="THIAMINE-PHOSPHATE PYROPHOSPHORYLASE"/>
    <property type="match status" value="1"/>
</dbReference>
<dbReference type="NCBIfam" id="TIGR00693">
    <property type="entry name" value="thiE"/>
    <property type="match status" value="1"/>
</dbReference>
<dbReference type="GO" id="GO:0046872">
    <property type="term" value="F:metal ion binding"/>
    <property type="evidence" value="ECO:0007669"/>
    <property type="project" value="UniProtKB-KW"/>
</dbReference>
<keyword evidence="4" id="KW-0808">Transferase</keyword>
<dbReference type="SUPFAM" id="SSF55729">
    <property type="entry name" value="Acyl-CoA N-acyltransferases (Nat)"/>
    <property type="match status" value="1"/>
</dbReference>
<dbReference type="Proteomes" id="UP001174909">
    <property type="component" value="Unassembled WGS sequence"/>
</dbReference>
<comment type="catalytic activity">
    <reaction evidence="10">
        <text>2-[(2R,5Z)-2-carboxy-4-methylthiazol-5(2H)-ylidene]ethyl phosphate + 4-amino-2-methyl-5-(diphosphooxymethyl)pyrimidine + 2 H(+) = thiamine phosphate + CO2 + diphosphate</text>
        <dbReference type="Rhea" id="RHEA:47844"/>
        <dbReference type="ChEBI" id="CHEBI:15378"/>
        <dbReference type="ChEBI" id="CHEBI:16526"/>
        <dbReference type="ChEBI" id="CHEBI:33019"/>
        <dbReference type="ChEBI" id="CHEBI:37575"/>
        <dbReference type="ChEBI" id="CHEBI:57841"/>
        <dbReference type="ChEBI" id="CHEBI:62899"/>
        <dbReference type="EC" id="2.5.1.3"/>
    </reaction>
</comment>
<dbReference type="GO" id="GO:0004789">
    <property type="term" value="F:thiamine-phosphate diphosphorylase activity"/>
    <property type="evidence" value="ECO:0007669"/>
    <property type="project" value="UniProtKB-EC"/>
</dbReference>
<comment type="caution">
    <text evidence="12">The sequence shown here is derived from an EMBL/GenBank/DDBJ whole genome shotgun (WGS) entry which is preliminary data.</text>
</comment>
<dbReference type="GO" id="GO:0006352">
    <property type="term" value="P:DNA-templated transcription initiation"/>
    <property type="evidence" value="ECO:0007669"/>
    <property type="project" value="InterPro"/>
</dbReference>
<dbReference type="InterPro" id="IPR022998">
    <property type="entry name" value="ThiamineP_synth_TenI"/>
</dbReference>
<dbReference type="Pfam" id="PF02581">
    <property type="entry name" value="TMP-TENI"/>
    <property type="match status" value="1"/>
</dbReference>
<name>A0AA35WUN5_GEOBA</name>
<proteinExistence type="inferred from homology"/>
<evidence type="ECO:0000256" key="8">
    <source>
        <dbReference type="ARBA" id="ARBA00047334"/>
    </source>
</evidence>
<keyword evidence="13" id="KW-1185">Reference proteome</keyword>
<comment type="catalytic activity">
    <reaction evidence="9">
        <text>2-(2-carboxy-4-methylthiazol-5-yl)ethyl phosphate + 4-amino-2-methyl-5-(diphosphooxymethyl)pyrimidine + 2 H(+) = thiamine phosphate + CO2 + diphosphate</text>
        <dbReference type="Rhea" id="RHEA:47848"/>
        <dbReference type="ChEBI" id="CHEBI:15378"/>
        <dbReference type="ChEBI" id="CHEBI:16526"/>
        <dbReference type="ChEBI" id="CHEBI:33019"/>
        <dbReference type="ChEBI" id="CHEBI:37575"/>
        <dbReference type="ChEBI" id="CHEBI:57841"/>
        <dbReference type="ChEBI" id="CHEBI:62890"/>
        <dbReference type="EC" id="2.5.1.3"/>
    </reaction>
</comment>
<evidence type="ECO:0000256" key="7">
    <source>
        <dbReference type="ARBA" id="ARBA00022977"/>
    </source>
</evidence>
<dbReference type="GO" id="GO:0009228">
    <property type="term" value="P:thiamine biosynthetic process"/>
    <property type="evidence" value="ECO:0007669"/>
    <property type="project" value="UniProtKB-KW"/>
</dbReference>
<dbReference type="Gene3D" id="3.40.630.30">
    <property type="match status" value="1"/>
</dbReference>
<dbReference type="Gene3D" id="3.20.20.70">
    <property type="entry name" value="Aldolase class I"/>
    <property type="match status" value="1"/>
</dbReference>
<evidence type="ECO:0000256" key="1">
    <source>
        <dbReference type="ARBA" id="ARBA00001946"/>
    </source>
</evidence>
<dbReference type="GO" id="GO:0016747">
    <property type="term" value="F:acyltransferase activity, transferring groups other than amino-acyl groups"/>
    <property type="evidence" value="ECO:0007669"/>
    <property type="project" value="InterPro"/>
</dbReference>
<evidence type="ECO:0000259" key="11">
    <source>
        <dbReference type="PROSITE" id="PS51186"/>
    </source>
</evidence>
<dbReference type="GO" id="GO:0005737">
    <property type="term" value="C:cytoplasm"/>
    <property type="evidence" value="ECO:0007669"/>
    <property type="project" value="TreeGrafter"/>
</dbReference>
<feature type="domain" description="N-acetyltransferase" evidence="11">
    <location>
        <begin position="318"/>
        <end position="466"/>
    </location>
</feature>
<dbReference type="InterPro" id="IPR034291">
    <property type="entry name" value="TMP_synthase"/>
</dbReference>
<dbReference type="EC" id="2.5.1.3" evidence="3"/>